<dbReference type="Pfam" id="PF07687">
    <property type="entry name" value="M20_dimer"/>
    <property type="match status" value="1"/>
</dbReference>
<dbReference type="InterPro" id="IPR011650">
    <property type="entry name" value="Peptidase_M20_dimer"/>
</dbReference>
<comment type="subunit">
    <text evidence="2">Homodimer.</text>
</comment>
<evidence type="ECO:0000256" key="6">
    <source>
        <dbReference type="ARBA" id="ARBA00023211"/>
    </source>
</evidence>
<gene>
    <name evidence="9" type="ORF">KFL_000640140</name>
</gene>
<dbReference type="GO" id="GO:0016813">
    <property type="term" value="F:hydrolase activity, acting on carbon-nitrogen (but not peptide) bonds, in linear amidines"/>
    <property type="evidence" value="ECO:0007669"/>
    <property type="project" value="InterPro"/>
</dbReference>
<evidence type="ECO:0000256" key="2">
    <source>
        <dbReference type="ARBA" id="ARBA00011738"/>
    </source>
</evidence>
<dbReference type="InterPro" id="IPR010158">
    <property type="entry name" value="Amidase_Cbmase"/>
</dbReference>
<organism evidence="9 10">
    <name type="scientific">Klebsormidium nitens</name>
    <name type="common">Green alga</name>
    <name type="synonym">Ulothrix nitens</name>
    <dbReference type="NCBI Taxonomy" id="105231"/>
    <lineage>
        <taxon>Eukaryota</taxon>
        <taxon>Viridiplantae</taxon>
        <taxon>Streptophyta</taxon>
        <taxon>Klebsormidiophyceae</taxon>
        <taxon>Klebsormidiales</taxon>
        <taxon>Klebsormidiaceae</taxon>
        <taxon>Klebsormidium</taxon>
    </lineage>
</organism>
<dbReference type="OMA" id="TPMEFRR"/>
<dbReference type="Proteomes" id="UP000054558">
    <property type="component" value="Unassembled WGS sequence"/>
</dbReference>
<dbReference type="SUPFAM" id="SSF55031">
    <property type="entry name" value="Bacterial exopeptidase dimerisation domain"/>
    <property type="match status" value="1"/>
</dbReference>
<proteinExistence type="predicted"/>
<keyword evidence="6" id="KW-0464">Manganese</keyword>
<evidence type="ECO:0000256" key="3">
    <source>
        <dbReference type="ARBA" id="ARBA00022631"/>
    </source>
</evidence>
<keyword evidence="5 9" id="KW-0378">Hydrolase</keyword>
<evidence type="ECO:0000256" key="4">
    <source>
        <dbReference type="ARBA" id="ARBA00022723"/>
    </source>
</evidence>
<feature type="domain" description="Peptidase M20 dimerisation" evidence="8">
    <location>
        <begin position="254"/>
        <end position="346"/>
    </location>
</feature>
<dbReference type="InterPro" id="IPR002933">
    <property type="entry name" value="Peptidase_M20"/>
</dbReference>
<dbReference type="AlphaFoldDB" id="A0A1Y1HYB7"/>
<dbReference type="GO" id="GO:0046872">
    <property type="term" value="F:metal ion binding"/>
    <property type="evidence" value="ECO:0007669"/>
    <property type="project" value="UniProtKB-KW"/>
</dbReference>
<dbReference type="Gene3D" id="3.40.630.10">
    <property type="entry name" value="Zn peptidases"/>
    <property type="match status" value="1"/>
</dbReference>
<comment type="cofactor">
    <cofactor evidence="1">
        <name>Mn(2+)</name>
        <dbReference type="ChEBI" id="CHEBI:29035"/>
    </cofactor>
</comment>
<evidence type="ECO:0000256" key="5">
    <source>
        <dbReference type="ARBA" id="ARBA00022801"/>
    </source>
</evidence>
<dbReference type="GO" id="GO:0005783">
    <property type="term" value="C:endoplasmic reticulum"/>
    <property type="evidence" value="ECO:0000318"/>
    <property type="project" value="GO_Central"/>
</dbReference>
<dbReference type="GO" id="GO:0004848">
    <property type="term" value="F:ureidoglycolate hydrolase activity"/>
    <property type="evidence" value="ECO:0000318"/>
    <property type="project" value="GO_Central"/>
</dbReference>
<accession>A0A1Y1HYB7</accession>
<dbReference type="CDD" id="cd03884">
    <property type="entry name" value="M20_bAS"/>
    <property type="match status" value="1"/>
</dbReference>
<sequence length="457" mass="48572">MKGKLYALTVAALILFVVGPSTASSLDMPLEGITPGRMKQLFEDLAAFTDSAPPSVTRLVFTDTDMQARKHIKQLMTDAGLIIREDAMGNIFGRWQGSDPDAGVVLSGSHSDSIVLGGRYDGTVGVLGAISAIKALREAGFKPVKSIEAIMFSTEEASRFNIPCLGSRGITGHLDPSILDSYKDENGTSFAEAARAVGYAAASAQEFADKTHWKRTGLKIDAFVELHIEQGPHLEAEGFDIGIVEAIAAPSMIRVEFTGKGGHGGGMPMLQRNDPSMAAAELALTIEKAALGTGASETVATVGLWDQSPNIYNAIPRKVQLDIDIRDTVGERRDSVIQTAFDSAAEIAARRKCGFSTKTLFAYPPGTGDERILNAIENASNKLGLSSKRMISRGYHDAGLIAQIAPTAMIFIPCRDGLSHHPDEYASPEQIANGVKILALTLAQLAGSPSSEGKDEL</sequence>
<evidence type="ECO:0000313" key="10">
    <source>
        <dbReference type="Proteomes" id="UP000054558"/>
    </source>
</evidence>
<feature type="signal peptide" evidence="7">
    <location>
        <begin position="1"/>
        <end position="23"/>
    </location>
</feature>
<evidence type="ECO:0000313" key="9">
    <source>
        <dbReference type="EMBL" id="GAQ80848.1"/>
    </source>
</evidence>
<dbReference type="NCBIfam" id="TIGR01879">
    <property type="entry name" value="hydantase"/>
    <property type="match status" value="1"/>
</dbReference>
<keyword evidence="10" id="KW-1185">Reference proteome</keyword>
<keyword evidence="4" id="KW-0479">Metal-binding</keyword>
<dbReference type="GO" id="GO:0006144">
    <property type="term" value="P:purine nucleobase metabolic process"/>
    <property type="evidence" value="ECO:0007669"/>
    <property type="project" value="UniProtKB-KW"/>
</dbReference>
<evidence type="ECO:0000259" key="8">
    <source>
        <dbReference type="Pfam" id="PF07687"/>
    </source>
</evidence>
<keyword evidence="7" id="KW-0732">Signal</keyword>
<dbReference type="OrthoDB" id="4676at2759"/>
<feature type="chain" id="PRO_5012259842" evidence="7">
    <location>
        <begin position="24"/>
        <end position="457"/>
    </location>
</feature>
<dbReference type="STRING" id="105231.A0A1Y1HYB7"/>
<dbReference type="Gene3D" id="3.30.70.360">
    <property type="match status" value="1"/>
</dbReference>
<dbReference type="PIRSF" id="PIRSF001235">
    <property type="entry name" value="Amidase_carbamoylase"/>
    <property type="match status" value="1"/>
</dbReference>
<keyword evidence="3" id="KW-0659">Purine metabolism</keyword>
<dbReference type="Pfam" id="PF01546">
    <property type="entry name" value="Peptidase_M20"/>
    <property type="match status" value="1"/>
</dbReference>
<name>A0A1Y1HYB7_KLENI</name>
<dbReference type="PANTHER" id="PTHR32494">
    <property type="entry name" value="ALLANTOATE DEIMINASE-RELATED"/>
    <property type="match status" value="1"/>
</dbReference>
<protein>
    <submittedName>
        <fullName evidence="9">Ureidoglycolate amidohydrolase</fullName>
    </submittedName>
</protein>
<dbReference type="EMBL" id="DF237013">
    <property type="protein sequence ID" value="GAQ80848.1"/>
    <property type="molecule type" value="Genomic_DNA"/>
</dbReference>
<evidence type="ECO:0000256" key="7">
    <source>
        <dbReference type="SAM" id="SignalP"/>
    </source>
</evidence>
<dbReference type="GO" id="GO:0010136">
    <property type="term" value="P:ureide catabolic process"/>
    <property type="evidence" value="ECO:0000318"/>
    <property type="project" value="GO_Central"/>
</dbReference>
<dbReference type="SUPFAM" id="SSF53187">
    <property type="entry name" value="Zn-dependent exopeptidases"/>
    <property type="match status" value="1"/>
</dbReference>
<dbReference type="InterPro" id="IPR036264">
    <property type="entry name" value="Bact_exopeptidase_dim_dom"/>
</dbReference>
<dbReference type="PANTHER" id="PTHR32494:SF19">
    <property type="entry name" value="ALLANTOATE DEIMINASE-RELATED"/>
    <property type="match status" value="1"/>
</dbReference>
<evidence type="ECO:0000256" key="1">
    <source>
        <dbReference type="ARBA" id="ARBA00001936"/>
    </source>
</evidence>
<reference evidence="9 10" key="1">
    <citation type="journal article" date="2014" name="Nat. Commun.">
        <title>Klebsormidium flaccidum genome reveals primary factors for plant terrestrial adaptation.</title>
        <authorList>
            <person name="Hori K."/>
            <person name="Maruyama F."/>
            <person name="Fujisawa T."/>
            <person name="Togashi T."/>
            <person name="Yamamoto N."/>
            <person name="Seo M."/>
            <person name="Sato S."/>
            <person name="Yamada T."/>
            <person name="Mori H."/>
            <person name="Tajima N."/>
            <person name="Moriyama T."/>
            <person name="Ikeuchi M."/>
            <person name="Watanabe M."/>
            <person name="Wada H."/>
            <person name="Kobayashi K."/>
            <person name="Saito M."/>
            <person name="Masuda T."/>
            <person name="Sasaki-Sekimoto Y."/>
            <person name="Mashiguchi K."/>
            <person name="Awai K."/>
            <person name="Shimojima M."/>
            <person name="Masuda S."/>
            <person name="Iwai M."/>
            <person name="Nobusawa T."/>
            <person name="Narise T."/>
            <person name="Kondo S."/>
            <person name="Saito H."/>
            <person name="Sato R."/>
            <person name="Murakawa M."/>
            <person name="Ihara Y."/>
            <person name="Oshima-Yamada Y."/>
            <person name="Ohtaka K."/>
            <person name="Satoh M."/>
            <person name="Sonobe K."/>
            <person name="Ishii M."/>
            <person name="Ohtani R."/>
            <person name="Kanamori-Sato M."/>
            <person name="Honoki R."/>
            <person name="Miyazaki D."/>
            <person name="Mochizuki H."/>
            <person name="Umetsu J."/>
            <person name="Higashi K."/>
            <person name="Shibata D."/>
            <person name="Kamiya Y."/>
            <person name="Sato N."/>
            <person name="Nakamura Y."/>
            <person name="Tabata S."/>
            <person name="Ida S."/>
            <person name="Kurokawa K."/>
            <person name="Ohta H."/>
        </authorList>
    </citation>
    <scope>NUCLEOTIDE SEQUENCE [LARGE SCALE GENOMIC DNA]</scope>
    <source>
        <strain evidence="9 10">NIES-2285</strain>
    </source>
</reference>